<name>A0A127A5I2_9MICC</name>
<dbReference type="OrthoDB" id="3579456at2"/>
<evidence type="ECO:0000256" key="3">
    <source>
        <dbReference type="ARBA" id="ARBA00022989"/>
    </source>
</evidence>
<evidence type="ECO:0000313" key="8">
    <source>
        <dbReference type="Proteomes" id="UP000070134"/>
    </source>
</evidence>
<evidence type="ECO:0000256" key="1">
    <source>
        <dbReference type="ARBA" id="ARBA00004141"/>
    </source>
</evidence>
<dbReference type="RefSeq" id="WP_084249456.1">
    <property type="nucleotide sequence ID" value="NZ_BJMO01000035.1"/>
</dbReference>
<dbReference type="PATRIC" id="fig|37927.3.peg.2272"/>
<feature type="transmembrane region" description="Helical" evidence="5">
    <location>
        <begin position="157"/>
        <end position="178"/>
    </location>
</feature>
<dbReference type="GO" id="GO:0016020">
    <property type="term" value="C:membrane"/>
    <property type="evidence" value="ECO:0007669"/>
    <property type="project" value="UniProtKB-SubCell"/>
</dbReference>
<evidence type="ECO:0000256" key="5">
    <source>
        <dbReference type="SAM" id="Phobius"/>
    </source>
</evidence>
<comment type="subcellular location">
    <subcellularLocation>
        <location evidence="1">Membrane</location>
        <topology evidence="1">Multi-pass membrane protein</topology>
    </subcellularLocation>
</comment>
<keyword evidence="4 5" id="KW-0472">Membrane</keyword>
<feature type="transmembrane region" description="Helical" evidence="5">
    <location>
        <begin position="133"/>
        <end position="150"/>
    </location>
</feature>
<dbReference type="AlphaFoldDB" id="A0A127A5I2"/>
<protein>
    <submittedName>
        <fullName evidence="7">Membrane protein</fullName>
    </submittedName>
</protein>
<sequence length="390" mass="41211">MAPSPRQPRAALRQFLLWAPSATRNGLREAASAERLVLAGKTALAAGIAWAVAQLMPGALGQYPYYAPLGALVSMYPTVADSLRNGLQSLVGLALGIGVALFVGSFADTAAWSVALVVGVGMVLGGLPRMGSGREWVPLAALFVLVAGANRRDDFSLAYLVQMGLGVAVGLAVNWIVFPPLRVAAVTPAFARLRHALGDQLEDMAAAVTEEEWPPSRKEWSTREGLLAASAADVRSAVEEAEVSARANPRRRRHHRDLEADLADLQALERATFRVQDITDVLTSVIWEERAGTRVPTELTPELAAALLATAEALRGWGEEDAPEALLDRAQEAVDALSGSYHEVVAREAPGDATGAISLALSRILRMVRGRLDSGEPEASLPAEGATGPA</sequence>
<keyword evidence="3 5" id="KW-1133">Transmembrane helix</keyword>
<proteinExistence type="predicted"/>
<feature type="transmembrane region" description="Helical" evidence="5">
    <location>
        <begin position="86"/>
        <end position="103"/>
    </location>
</feature>
<keyword evidence="8" id="KW-1185">Reference proteome</keyword>
<accession>A0A127A5I2</accession>
<dbReference type="Pfam" id="PF13515">
    <property type="entry name" value="FUSC_2"/>
    <property type="match status" value="1"/>
</dbReference>
<feature type="domain" description="Integral membrane bound transporter" evidence="6">
    <location>
        <begin position="48"/>
        <end position="124"/>
    </location>
</feature>
<dbReference type="InterPro" id="IPR049453">
    <property type="entry name" value="Memb_transporter_dom"/>
</dbReference>
<evidence type="ECO:0000259" key="6">
    <source>
        <dbReference type="Pfam" id="PF13515"/>
    </source>
</evidence>
<keyword evidence="2 5" id="KW-0812">Transmembrane</keyword>
<dbReference type="STRING" id="37927.SA2016_2213"/>
<dbReference type="Proteomes" id="UP000070134">
    <property type="component" value="Chromosome"/>
</dbReference>
<gene>
    <name evidence="7" type="ORF">SA2016_2213</name>
</gene>
<dbReference type="KEGG" id="satk:SA2016_2213"/>
<evidence type="ECO:0000256" key="2">
    <source>
        <dbReference type="ARBA" id="ARBA00022692"/>
    </source>
</evidence>
<evidence type="ECO:0000313" key="7">
    <source>
        <dbReference type="EMBL" id="AMM32882.1"/>
    </source>
</evidence>
<reference evidence="7 8" key="1">
    <citation type="submission" date="2016-02" db="EMBL/GenBank/DDBJ databases">
        <title>Complete genome of Sinomonas atrocyanea KCTC 3377.</title>
        <authorList>
            <person name="Kim K.M."/>
        </authorList>
    </citation>
    <scope>NUCLEOTIDE SEQUENCE [LARGE SCALE GENOMIC DNA]</scope>
    <source>
        <strain evidence="7 8">KCTC 3377</strain>
    </source>
</reference>
<evidence type="ECO:0000256" key="4">
    <source>
        <dbReference type="ARBA" id="ARBA00023136"/>
    </source>
</evidence>
<dbReference type="EMBL" id="CP014518">
    <property type="protein sequence ID" value="AMM32882.1"/>
    <property type="molecule type" value="Genomic_DNA"/>
</dbReference>
<organism evidence="7 8">
    <name type="scientific">Sinomonas atrocyanea</name>
    <dbReference type="NCBI Taxonomy" id="37927"/>
    <lineage>
        <taxon>Bacteria</taxon>
        <taxon>Bacillati</taxon>
        <taxon>Actinomycetota</taxon>
        <taxon>Actinomycetes</taxon>
        <taxon>Micrococcales</taxon>
        <taxon>Micrococcaceae</taxon>
        <taxon>Sinomonas</taxon>
    </lineage>
</organism>